<keyword evidence="1" id="KW-0479">Metal-binding</keyword>
<accession>A0AAW0K459</accession>
<feature type="compositionally biased region" description="Basic and acidic residues" evidence="2">
    <location>
        <begin position="245"/>
        <end position="264"/>
    </location>
</feature>
<dbReference type="InterPro" id="IPR025558">
    <property type="entry name" value="DUF4283"/>
</dbReference>
<organism evidence="4 5">
    <name type="scientific">Quercus suber</name>
    <name type="common">Cork oak</name>
    <dbReference type="NCBI Taxonomy" id="58331"/>
    <lineage>
        <taxon>Eukaryota</taxon>
        <taxon>Viridiplantae</taxon>
        <taxon>Streptophyta</taxon>
        <taxon>Embryophyta</taxon>
        <taxon>Tracheophyta</taxon>
        <taxon>Spermatophyta</taxon>
        <taxon>Magnoliopsida</taxon>
        <taxon>eudicotyledons</taxon>
        <taxon>Gunneridae</taxon>
        <taxon>Pentapetalae</taxon>
        <taxon>rosids</taxon>
        <taxon>fabids</taxon>
        <taxon>Fagales</taxon>
        <taxon>Fagaceae</taxon>
        <taxon>Quercus</taxon>
    </lineage>
</organism>
<dbReference type="InterPro" id="IPR040256">
    <property type="entry name" value="At4g02000-like"/>
</dbReference>
<sequence length="297" mass="34248">MADELEALGSKLSFTEEEGEDIALGSSSTKVAREIGKNCVVMKILTKRIIFLEVLRKNMKMLWKPNKGLQISEIEDDMFLVEFGNGRDKKRVMEMSPWSFEKQLILLQEFEGELSMTRETGLEIGAKMGLVLDIDVPEKGVQWGKFLRVRIRFDVTKKLVRGKRISIEGGESRWVFFKYERLPNFCYRCGKLDHGEKECAEKQSSTNREEEGCMQYGAWLRGEPGRRVGNDQGKAEGTSRTNVKQNREETTVRLPVKESVRQEVQEGVSEGHVSGQRTNQRPGQRYNREEKRVRMRC</sequence>
<feature type="domain" description="CCHC-type" evidence="3">
    <location>
        <begin position="186"/>
        <end position="201"/>
    </location>
</feature>
<dbReference type="Proteomes" id="UP000237347">
    <property type="component" value="Unassembled WGS sequence"/>
</dbReference>
<keyword evidence="1" id="KW-0862">Zinc</keyword>
<name>A0AAW0K459_QUESU</name>
<evidence type="ECO:0000256" key="1">
    <source>
        <dbReference type="PROSITE-ProRule" id="PRU00047"/>
    </source>
</evidence>
<protein>
    <recommendedName>
        <fullName evidence="3">CCHC-type domain-containing protein</fullName>
    </recommendedName>
</protein>
<dbReference type="Pfam" id="PF14111">
    <property type="entry name" value="DUF4283"/>
    <property type="match status" value="1"/>
</dbReference>
<comment type="caution">
    <text evidence="4">The sequence shown here is derived from an EMBL/GenBank/DDBJ whole genome shotgun (WGS) entry which is preliminary data.</text>
</comment>
<dbReference type="InterPro" id="IPR001878">
    <property type="entry name" value="Znf_CCHC"/>
</dbReference>
<evidence type="ECO:0000313" key="4">
    <source>
        <dbReference type="EMBL" id="KAK7834080.1"/>
    </source>
</evidence>
<dbReference type="EMBL" id="PKMF04000394">
    <property type="protein sequence ID" value="KAK7834080.1"/>
    <property type="molecule type" value="Genomic_DNA"/>
</dbReference>
<feature type="compositionally biased region" description="Basic and acidic residues" evidence="2">
    <location>
        <begin position="286"/>
        <end position="297"/>
    </location>
</feature>
<feature type="region of interest" description="Disordered" evidence="2">
    <location>
        <begin position="224"/>
        <end position="297"/>
    </location>
</feature>
<evidence type="ECO:0000313" key="5">
    <source>
        <dbReference type="Proteomes" id="UP000237347"/>
    </source>
</evidence>
<dbReference type="GO" id="GO:0003676">
    <property type="term" value="F:nucleic acid binding"/>
    <property type="evidence" value="ECO:0007669"/>
    <property type="project" value="InterPro"/>
</dbReference>
<evidence type="ECO:0000256" key="2">
    <source>
        <dbReference type="SAM" id="MobiDB-lite"/>
    </source>
</evidence>
<dbReference type="InterPro" id="IPR025836">
    <property type="entry name" value="Zn_knuckle_CX2CX4HX4C"/>
</dbReference>
<dbReference type="Pfam" id="PF14392">
    <property type="entry name" value="zf-CCHC_4"/>
    <property type="match status" value="1"/>
</dbReference>
<dbReference type="PROSITE" id="PS50158">
    <property type="entry name" value="ZF_CCHC"/>
    <property type="match status" value="1"/>
</dbReference>
<keyword evidence="1" id="KW-0863">Zinc-finger</keyword>
<keyword evidence="5" id="KW-1185">Reference proteome</keyword>
<dbReference type="PANTHER" id="PTHR31286:SF167">
    <property type="entry name" value="OS09G0268800 PROTEIN"/>
    <property type="match status" value="1"/>
</dbReference>
<proteinExistence type="predicted"/>
<dbReference type="GO" id="GO:0008270">
    <property type="term" value="F:zinc ion binding"/>
    <property type="evidence" value="ECO:0007669"/>
    <property type="project" value="UniProtKB-KW"/>
</dbReference>
<dbReference type="AlphaFoldDB" id="A0AAW0K459"/>
<reference evidence="4 5" key="1">
    <citation type="journal article" date="2018" name="Sci. Data">
        <title>The draft genome sequence of cork oak.</title>
        <authorList>
            <person name="Ramos A.M."/>
            <person name="Usie A."/>
            <person name="Barbosa P."/>
            <person name="Barros P.M."/>
            <person name="Capote T."/>
            <person name="Chaves I."/>
            <person name="Simoes F."/>
            <person name="Abreu I."/>
            <person name="Carrasquinho I."/>
            <person name="Faro C."/>
            <person name="Guimaraes J.B."/>
            <person name="Mendonca D."/>
            <person name="Nobrega F."/>
            <person name="Rodrigues L."/>
            <person name="Saibo N.J.M."/>
            <person name="Varela M.C."/>
            <person name="Egas C."/>
            <person name="Matos J."/>
            <person name="Miguel C.M."/>
            <person name="Oliveira M.M."/>
            <person name="Ricardo C.P."/>
            <person name="Goncalves S."/>
        </authorList>
    </citation>
    <scope>NUCLEOTIDE SEQUENCE [LARGE SCALE GENOMIC DNA]</scope>
    <source>
        <strain evidence="5">cv. HL8</strain>
    </source>
</reference>
<dbReference type="PANTHER" id="PTHR31286">
    <property type="entry name" value="GLYCINE-RICH CELL WALL STRUCTURAL PROTEIN 1.8-LIKE"/>
    <property type="match status" value="1"/>
</dbReference>
<evidence type="ECO:0000259" key="3">
    <source>
        <dbReference type="PROSITE" id="PS50158"/>
    </source>
</evidence>
<gene>
    <name evidence="4" type="ORF">CFP56_025079</name>
</gene>